<dbReference type="PANTHER" id="PTHR12992">
    <property type="entry name" value="NUDIX HYDROLASE"/>
    <property type="match status" value="1"/>
</dbReference>
<evidence type="ECO:0000256" key="3">
    <source>
        <dbReference type="ARBA" id="ARBA00022723"/>
    </source>
</evidence>
<proteinExistence type="predicted"/>
<protein>
    <submittedName>
        <fullName evidence="8">CoA pyrophosphatase</fullName>
    </submittedName>
</protein>
<name>A0A9X1R369_9FLAO</name>
<gene>
    <name evidence="8" type="ORF">K8344_03530</name>
</gene>
<dbReference type="InterPro" id="IPR000086">
    <property type="entry name" value="NUDIX_hydrolase_dom"/>
</dbReference>
<evidence type="ECO:0000313" key="8">
    <source>
        <dbReference type="EMBL" id="MCG2430179.1"/>
    </source>
</evidence>
<dbReference type="CDD" id="cd03426">
    <property type="entry name" value="NUDIX_CoAse_Nudt7"/>
    <property type="match status" value="1"/>
</dbReference>
<organism evidence="8 9">
    <name type="scientific">Aequorivita xiaoshiensis</name>
    <dbReference type="NCBI Taxonomy" id="2874476"/>
    <lineage>
        <taxon>Bacteria</taxon>
        <taxon>Pseudomonadati</taxon>
        <taxon>Bacteroidota</taxon>
        <taxon>Flavobacteriia</taxon>
        <taxon>Flavobacteriales</taxon>
        <taxon>Flavobacteriaceae</taxon>
        <taxon>Aequorivita</taxon>
    </lineage>
</organism>
<dbReference type="AlphaFoldDB" id="A0A9X1R369"/>
<dbReference type="GO" id="GO:0046872">
    <property type="term" value="F:metal ion binding"/>
    <property type="evidence" value="ECO:0007669"/>
    <property type="project" value="UniProtKB-KW"/>
</dbReference>
<keyword evidence="4" id="KW-0378">Hydrolase</keyword>
<evidence type="ECO:0000256" key="4">
    <source>
        <dbReference type="ARBA" id="ARBA00022801"/>
    </source>
</evidence>
<dbReference type="InterPro" id="IPR015797">
    <property type="entry name" value="NUDIX_hydrolase-like_dom_sf"/>
</dbReference>
<comment type="caution">
    <text evidence="8">The sequence shown here is derived from an EMBL/GenBank/DDBJ whole genome shotgun (WGS) entry which is preliminary data.</text>
</comment>
<evidence type="ECO:0000256" key="6">
    <source>
        <dbReference type="ARBA" id="ARBA00023211"/>
    </source>
</evidence>
<dbReference type="RefSeq" id="WP_237606907.1">
    <property type="nucleotide sequence ID" value="NZ_JAIRBB010000002.1"/>
</dbReference>
<evidence type="ECO:0000256" key="2">
    <source>
        <dbReference type="ARBA" id="ARBA00001946"/>
    </source>
</evidence>
<keyword evidence="3" id="KW-0479">Metal-binding</keyword>
<accession>A0A9X1R369</accession>
<evidence type="ECO:0000259" key="7">
    <source>
        <dbReference type="PROSITE" id="PS51462"/>
    </source>
</evidence>
<dbReference type="EMBL" id="JAIRBB010000002">
    <property type="protein sequence ID" value="MCG2430179.1"/>
    <property type="molecule type" value="Genomic_DNA"/>
</dbReference>
<keyword evidence="9" id="KW-1185">Reference proteome</keyword>
<dbReference type="GO" id="GO:0010945">
    <property type="term" value="F:coenzyme A diphosphatase activity"/>
    <property type="evidence" value="ECO:0007669"/>
    <property type="project" value="InterPro"/>
</dbReference>
<evidence type="ECO:0000256" key="5">
    <source>
        <dbReference type="ARBA" id="ARBA00022842"/>
    </source>
</evidence>
<dbReference type="InterPro" id="IPR045121">
    <property type="entry name" value="CoAse"/>
</dbReference>
<comment type="cofactor">
    <cofactor evidence="2">
        <name>Mg(2+)</name>
        <dbReference type="ChEBI" id="CHEBI:18420"/>
    </cofactor>
</comment>
<dbReference type="Proteomes" id="UP001139462">
    <property type="component" value="Unassembled WGS sequence"/>
</dbReference>
<keyword evidence="6" id="KW-0464">Manganese</keyword>
<dbReference type="Pfam" id="PF00293">
    <property type="entry name" value="NUDIX"/>
    <property type="match status" value="1"/>
</dbReference>
<dbReference type="Gene3D" id="3.90.79.10">
    <property type="entry name" value="Nucleoside Triphosphate Pyrophosphohydrolase"/>
    <property type="match status" value="1"/>
</dbReference>
<sequence>MNFREFEKRIVKVRKMELPGETVQFKMAPEERLRELKEFARLKNTAKKAGVMSLFYPTETLETRLILILRKTYKGVHSAQVGFPGGKIEAVDNSLQDAALRETEEEVGVSRNTISVLKELTEIYIPPSNYFVQPFLGITKEPPKFVAEEKEVEALIEVTLKDFMNDENIITQTLSTSYATSINVPAFNLNGYIVWGATAMMLNEVREMLKKAL</sequence>
<dbReference type="PANTHER" id="PTHR12992:SF11">
    <property type="entry name" value="MITOCHONDRIAL COENZYME A DIPHOSPHATASE NUDT8"/>
    <property type="match status" value="1"/>
</dbReference>
<reference evidence="8" key="1">
    <citation type="submission" date="2021-09" db="EMBL/GenBank/DDBJ databases">
        <title>Genome of Aequorivita sp. strain F64183.</title>
        <authorList>
            <person name="Wang Y."/>
        </authorList>
    </citation>
    <scope>NUCLEOTIDE SEQUENCE</scope>
    <source>
        <strain evidence="8">F64183</strain>
    </source>
</reference>
<keyword evidence="5" id="KW-0460">Magnesium</keyword>
<evidence type="ECO:0000256" key="1">
    <source>
        <dbReference type="ARBA" id="ARBA00001936"/>
    </source>
</evidence>
<dbReference type="PROSITE" id="PS51462">
    <property type="entry name" value="NUDIX"/>
    <property type="match status" value="1"/>
</dbReference>
<dbReference type="SUPFAM" id="SSF55811">
    <property type="entry name" value="Nudix"/>
    <property type="match status" value="1"/>
</dbReference>
<feature type="domain" description="Nudix hydrolase" evidence="7">
    <location>
        <begin position="46"/>
        <end position="186"/>
    </location>
</feature>
<comment type="cofactor">
    <cofactor evidence="1">
        <name>Mn(2+)</name>
        <dbReference type="ChEBI" id="CHEBI:29035"/>
    </cofactor>
</comment>
<evidence type="ECO:0000313" key="9">
    <source>
        <dbReference type="Proteomes" id="UP001139462"/>
    </source>
</evidence>